<dbReference type="Gene3D" id="3.10.310.30">
    <property type="match status" value="1"/>
</dbReference>
<feature type="non-terminal residue" evidence="2">
    <location>
        <position position="1"/>
    </location>
</feature>
<proteinExistence type="predicted"/>
<name>T0YRC9_9ZZZZ</name>
<dbReference type="InterPro" id="IPR038763">
    <property type="entry name" value="DHH_sf"/>
</dbReference>
<sequence>AQTAALVAALRARLEGAGVLPEFVALLDQERWFLPSLGLDAEDLSNLQSATGRAETPGIGVAMALGDDGAFERARRAETGWREGILKGLRRIERDGVHEMAGVRWFDSPESTLAGTQAGMAMNYLLSPERPVLAFSEAGRAPVKVSGRGTLRLVAQGLDLSTALRLGAEAVGGEGGGHRVASGATIPSGSRDRFLAVVDRTVAEQLHLGGPP</sequence>
<reference evidence="2" key="2">
    <citation type="journal article" date="2014" name="ISME J.">
        <title>Microbial stratification in low pH oxic and suboxic macroscopic growths along an acid mine drainage.</title>
        <authorList>
            <person name="Mendez-Garcia C."/>
            <person name="Mesa V."/>
            <person name="Sprenger R.R."/>
            <person name="Richter M."/>
            <person name="Diez M.S."/>
            <person name="Solano J."/>
            <person name="Bargiela R."/>
            <person name="Golyshina O.V."/>
            <person name="Manteca A."/>
            <person name="Ramos J.L."/>
            <person name="Gallego J.R."/>
            <person name="Llorente I."/>
            <person name="Martins Dos Santos V.A."/>
            <person name="Jensen O.N."/>
            <person name="Pelaez A.I."/>
            <person name="Sanchez J."/>
            <person name="Ferrer M."/>
        </authorList>
    </citation>
    <scope>NUCLEOTIDE SEQUENCE</scope>
</reference>
<dbReference type="SUPFAM" id="SSF64182">
    <property type="entry name" value="DHH phosphoesterases"/>
    <property type="match status" value="1"/>
</dbReference>
<feature type="domain" description="DHHA1" evidence="1">
    <location>
        <begin position="119"/>
        <end position="203"/>
    </location>
</feature>
<dbReference type="EMBL" id="AUZY01011510">
    <property type="protein sequence ID" value="EQD34392.1"/>
    <property type="molecule type" value="Genomic_DNA"/>
</dbReference>
<reference evidence="2" key="1">
    <citation type="submission" date="2013-08" db="EMBL/GenBank/DDBJ databases">
        <authorList>
            <person name="Mendez C."/>
            <person name="Richter M."/>
            <person name="Ferrer M."/>
            <person name="Sanchez J."/>
        </authorList>
    </citation>
    <scope>NUCLEOTIDE SEQUENCE</scope>
</reference>
<gene>
    <name evidence="2" type="ORF">B1B_17229</name>
</gene>
<dbReference type="AlphaFoldDB" id="T0YRC9"/>
<dbReference type="Pfam" id="PF02272">
    <property type="entry name" value="DHHA1"/>
    <property type="match status" value="1"/>
</dbReference>
<dbReference type="GO" id="GO:0003676">
    <property type="term" value="F:nucleic acid binding"/>
    <property type="evidence" value="ECO:0007669"/>
    <property type="project" value="InterPro"/>
</dbReference>
<protein>
    <submittedName>
        <fullName evidence="2">Phosphoesterase RecJ domain protein</fullName>
    </submittedName>
</protein>
<organism evidence="2">
    <name type="scientific">mine drainage metagenome</name>
    <dbReference type="NCBI Taxonomy" id="410659"/>
    <lineage>
        <taxon>unclassified sequences</taxon>
        <taxon>metagenomes</taxon>
        <taxon>ecological metagenomes</taxon>
    </lineage>
</organism>
<comment type="caution">
    <text evidence="2">The sequence shown here is derived from an EMBL/GenBank/DDBJ whole genome shotgun (WGS) entry which is preliminary data.</text>
</comment>
<accession>T0YRC9</accession>
<dbReference type="InterPro" id="IPR003156">
    <property type="entry name" value="DHHA1_dom"/>
</dbReference>
<evidence type="ECO:0000313" key="2">
    <source>
        <dbReference type="EMBL" id="EQD34392.1"/>
    </source>
</evidence>
<evidence type="ECO:0000259" key="1">
    <source>
        <dbReference type="Pfam" id="PF02272"/>
    </source>
</evidence>